<evidence type="ECO:0000313" key="2">
    <source>
        <dbReference type="EMBL" id="GHD06998.1"/>
    </source>
</evidence>
<evidence type="ECO:0000313" key="3">
    <source>
        <dbReference type="Proteomes" id="UP000638353"/>
    </source>
</evidence>
<dbReference type="RefSeq" id="WP_189821925.1">
    <property type="nucleotide sequence ID" value="NZ_BMVC01000013.1"/>
</dbReference>
<dbReference type="Proteomes" id="UP000638353">
    <property type="component" value="Unassembled WGS sequence"/>
</dbReference>
<feature type="transmembrane region" description="Helical" evidence="1">
    <location>
        <begin position="163"/>
        <end position="189"/>
    </location>
</feature>
<evidence type="ECO:0000256" key="1">
    <source>
        <dbReference type="SAM" id="Phobius"/>
    </source>
</evidence>
<reference evidence="2" key="1">
    <citation type="journal article" date="2014" name="Int. J. Syst. Evol. Microbiol.">
        <title>Complete genome sequence of Corynebacterium casei LMG S-19264T (=DSM 44701T), isolated from a smear-ripened cheese.</title>
        <authorList>
            <consortium name="US DOE Joint Genome Institute (JGI-PGF)"/>
            <person name="Walter F."/>
            <person name="Albersmeier A."/>
            <person name="Kalinowski J."/>
            <person name="Ruckert C."/>
        </authorList>
    </citation>
    <scope>NUCLEOTIDE SEQUENCE</scope>
    <source>
        <strain evidence="2">JCM 4637</strain>
    </source>
</reference>
<organism evidence="2 3">
    <name type="scientific">Streptomyces finlayi</name>
    <dbReference type="NCBI Taxonomy" id="67296"/>
    <lineage>
        <taxon>Bacteria</taxon>
        <taxon>Bacillati</taxon>
        <taxon>Actinomycetota</taxon>
        <taxon>Actinomycetes</taxon>
        <taxon>Kitasatosporales</taxon>
        <taxon>Streptomycetaceae</taxon>
        <taxon>Streptomyces</taxon>
    </lineage>
</organism>
<keyword evidence="1" id="KW-1133">Transmembrane helix</keyword>
<gene>
    <name evidence="2" type="ORF">GCM10010334_59070</name>
</gene>
<feature type="transmembrane region" description="Helical" evidence="1">
    <location>
        <begin position="45"/>
        <end position="65"/>
    </location>
</feature>
<sequence>MTNTTYATPTPTFSLTRTAFVAGPVALGAYGVIRLLSERGTPSAGWTAGHLAMLVGVLLFVPVMLHLRGLAPEGRRVPAVVALAVGLVGLFATAVQAVVDLAAGLLADDRAGMVEIFQRVKEVPGVEPVVYGVVPPLFFLGVIGLAALTALPVRTRAFMAGALALGTVLMALDLNFLALGGLCFLLALAPLARGGRVAPLPRTN</sequence>
<feature type="transmembrane region" description="Helical" evidence="1">
    <location>
        <begin position="129"/>
        <end position="151"/>
    </location>
</feature>
<name>A0A918X335_9ACTN</name>
<accession>A0A918X335</accession>
<proteinExistence type="predicted"/>
<feature type="transmembrane region" description="Helical" evidence="1">
    <location>
        <begin position="12"/>
        <end position="33"/>
    </location>
</feature>
<dbReference type="EMBL" id="BMVC01000013">
    <property type="protein sequence ID" value="GHD06998.1"/>
    <property type="molecule type" value="Genomic_DNA"/>
</dbReference>
<keyword evidence="1" id="KW-0812">Transmembrane</keyword>
<feature type="transmembrane region" description="Helical" evidence="1">
    <location>
        <begin position="77"/>
        <end position="99"/>
    </location>
</feature>
<protein>
    <recommendedName>
        <fullName evidence="4">DUF4386 family protein</fullName>
    </recommendedName>
</protein>
<evidence type="ECO:0008006" key="4">
    <source>
        <dbReference type="Google" id="ProtNLM"/>
    </source>
</evidence>
<reference evidence="2" key="2">
    <citation type="submission" date="2020-09" db="EMBL/GenBank/DDBJ databases">
        <authorList>
            <person name="Sun Q."/>
            <person name="Ohkuma M."/>
        </authorList>
    </citation>
    <scope>NUCLEOTIDE SEQUENCE</scope>
    <source>
        <strain evidence="2">JCM 4637</strain>
    </source>
</reference>
<comment type="caution">
    <text evidence="2">The sequence shown here is derived from an EMBL/GenBank/DDBJ whole genome shotgun (WGS) entry which is preliminary data.</text>
</comment>
<dbReference type="AlphaFoldDB" id="A0A918X335"/>
<keyword evidence="1" id="KW-0472">Membrane</keyword>